<dbReference type="RefSeq" id="WP_207700660.1">
    <property type="nucleotide sequence ID" value="NZ_JAFREL020000001.1"/>
</dbReference>
<accession>A0ABV0EJV9</accession>
<dbReference type="Proteomes" id="UP000664357">
    <property type="component" value="Unassembled WGS sequence"/>
</dbReference>
<feature type="transmembrane region" description="Helical" evidence="1">
    <location>
        <begin position="102"/>
        <end position="124"/>
    </location>
</feature>
<dbReference type="Pfam" id="PF13787">
    <property type="entry name" value="HXXEE"/>
    <property type="match status" value="1"/>
</dbReference>
<name>A0ABV0EJV9_9ENTE</name>
<dbReference type="InterPro" id="IPR025671">
    <property type="entry name" value="HXXEE"/>
</dbReference>
<feature type="transmembrane region" description="Helical" evidence="1">
    <location>
        <begin position="48"/>
        <end position="71"/>
    </location>
</feature>
<keyword evidence="1" id="KW-1133">Transmembrane helix</keyword>
<keyword evidence="1" id="KW-0472">Membrane</keyword>
<evidence type="ECO:0008006" key="4">
    <source>
        <dbReference type="Google" id="ProtNLM"/>
    </source>
</evidence>
<keyword evidence="1" id="KW-0812">Transmembrane</keyword>
<feature type="transmembrane region" description="Helical" evidence="1">
    <location>
        <begin position="130"/>
        <end position="152"/>
    </location>
</feature>
<proteinExistence type="predicted"/>
<comment type="caution">
    <text evidence="2">The sequence shown here is derived from an EMBL/GenBank/DDBJ whole genome shotgun (WGS) entry which is preliminary data.</text>
</comment>
<evidence type="ECO:0000313" key="3">
    <source>
        <dbReference type="Proteomes" id="UP000664357"/>
    </source>
</evidence>
<keyword evidence="3" id="KW-1185">Reference proteome</keyword>
<feature type="transmembrane region" description="Helical" evidence="1">
    <location>
        <begin position="6"/>
        <end position="27"/>
    </location>
</feature>
<organism evidence="2 3">
    <name type="scientific">Candidatus Enterococcus ferrettii</name>
    <dbReference type="NCBI Taxonomy" id="2815324"/>
    <lineage>
        <taxon>Bacteria</taxon>
        <taxon>Bacillati</taxon>
        <taxon>Bacillota</taxon>
        <taxon>Bacilli</taxon>
        <taxon>Lactobacillales</taxon>
        <taxon>Enterococcaceae</taxon>
        <taxon>Enterococcus</taxon>
    </lineage>
</organism>
<protein>
    <recommendedName>
        <fullName evidence="4">HXXEE domain-containing protein</fullName>
    </recommendedName>
</protein>
<reference evidence="2 3" key="1">
    <citation type="submission" date="2024-02" db="EMBL/GenBank/DDBJ databases">
        <title>The Genome Sequence of Enterococcus sp. DIV0159.</title>
        <authorList>
            <person name="Earl A."/>
            <person name="Manson A."/>
            <person name="Gilmore M."/>
            <person name="Sanders J."/>
            <person name="Shea T."/>
            <person name="Howe W."/>
            <person name="Livny J."/>
            <person name="Cuomo C."/>
            <person name="Neafsey D."/>
            <person name="Birren B."/>
        </authorList>
    </citation>
    <scope>NUCLEOTIDE SEQUENCE [LARGE SCALE GENOMIC DNA]</scope>
    <source>
        <strain evidence="2 3">665A</strain>
    </source>
</reference>
<evidence type="ECO:0000256" key="1">
    <source>
        <dbReference type="SAM" id="Phobius"/>
    </source>
</evidence>
<dbReference type="EMBL" id="JAFREL020000001">
    <property type="protein sequence ID" value="MEO1768899.1"/>
    <property type="molecule type" value="Genomic_DNA"/>
</dbReference>
<feature type="transmembrane region" description="Helical" evidence="1">
    <location>
        <begin position="77"/>
        <end position="95"/>
    </location>
</feature>
<gene>
    <name evidence="2" type="ORF">JZO67_000838</name>
</gene>
<sequence>MLSNYLWLPILFVIHDFEEIITVPKWVMSHKEQVFSKKRPLFGGVTDGSVLAIGVVEELLILVGVSLYSSYAGTNSLYFYVMIVYTLHLVAHLFFCLQYHTYVPGVVTAVMQLPFLFVSIHQLFLAIEPTLFSVFCNSFLLFCLLLLNVLVLHKTMDKLARRLFLIL</sequence>
<evidence type="ECO:0000313" key="2">
    <source>
        <dbReference type="EMBL" id="MEO1768899.1"/>
    </source>
</evidence>